<keyword evidence="3" id="KW-1185">Reference proteome</keyword>
<dbReference type="Proteomes" id="UP000198882">
    <property type="component" value="Unassembled WGS sequence"/>
</dbReference>
<gene>
    <name evidence="2" type="ORF">SAMN04515672_0178</name>
</gene>
<reference evidence="3" key="1">
    <citation type="submission" date="2016-10" db="EMBL/GenBank/DDBJ databases">
        <authorList>
            <person name="Varghese N."/>
            <person name="Submissions S."/>
        </authorList>
    </citation>
    <scope>NUCLEOTIDE SEQUENCE [LARGE SCALE GENOMIC DNA]</scope>
    <source>
        <strain evidence="3">B4,CECT 8067,JCM 17497</strain>
    </source>
</reference>
<accession>A0A1G9HAQ0</accession>
<dbReference type="OrthoDB" id="205032at2157"/>
<dbReference type="EMBL" id="FNFE01000011">
    <property type="protein sequence ID" value="SDL10061.1"/>
    <property type="molecule type" value="Genomic_DNA"/>
</dbReference>
<feature type="region of interest" description="Disordered" evidence="1">
    <location>
        <begin position="136"/>
        <end position="172"/>
    </location>
</feature>
<dbReference type="STRING" id="1095776.SAMN04515672_0178"/>
<protein>
    <submittedName>
        <fullName evidence="2">Uncharacterized protein</fullName>
    </submittedName>
</protein>
<evidence type="ECO:0000313" key="2">
    <source>
        <dbReference type="EMBL" id="SDL10061.1"/>
    </source>
</evidence>
<evidence type="ECO:0000313" key="3">
    <source>
        <dbReference type="Proteomes" id="UP000198882"/>
    </source>
</evidence>
<dbReference type="AlphaFoldDB" id="A0A1G9HAQ0"/>
<sequence>MSTRNPKGTPTMATRTLTDADIEPTLETTWLAQWPTLERDHEPTPLVTNDRTETDQTTLAEHGLALPDAAPERPTVPVDDRDRTEQTRVFDFPKPWTDDADRLEALFADRSLSELVDLFDGYRCFETVRSRLKKYGIRDPSEPKSLADRLAAADPGDVGDPLPAGFNRGEKA</sequence>
<feature type="compositionally biased region" description="Basic and acidic residues" evidence="1">
    <location>
        <begin position="136"/>
        <end position="147"/>
    </location>
</feature>
<organism evidence="2 3">
    <name type="scientific">Natronorubrum texcoconense</name>
    <dbReference type="NCBI Taxonomy" id="1095776"/>
    <lineage>
        <taxon>Archaea</taxon>
        <taxon>Methanobacteriati</taxon>
        <taxon>Methanobacteriota</taxon>
        <taxon>Stenosarchaea group</taxon>
        <taxon>Halobacteria</taxon>
        <taxon>Halobacteriales</taxon>
        <taxon>Natrialbaceae</taxon>
        <taxon>Natronorubrum</taxon>
    </lineage>
</organism>
<feature type="compositionally biased region" description="Polar residues" evidence="1">
    <location>
        <begin position="1"/>
        <end position="17"/>
    </location>
</feature>
<feature type="region of interest" description="Disordered" evidence="1">
    <location>
        <begin position="1"/>
        <end position="87"/>
    </location>
</feature>
<name>A0A1G9HAQ0_9EURY</name>
<evidence type="ECO:0000256" key="1">
    <source>
        <dbReference type="SAM" id="MobiDB-lite"/>
    </source>
</evidence>
<proteinExistence type="predicted"/>
<feature type="compositionally biased region" description="Basic and acidic residues" evidence="1">
    <location>
        <begin position="78"/>
        <end position="87"/>
    </location>
</feature>